<dbReference type="AlphaFoldDB" id="A0A2P2ISK8"/>
<accession>A0A2P2ISK8</accession>
<organism evidence="1">
    <name type="scientific">Rhizophora mucronata</name>
    <name type="common">Asiatic mangrove</name>
    <dbReference type="NCBI Taxonomy" id="61149"/>
    <lineage>
        <taxon>Eukaryota</taxon>
        <taxon>Viridiplantae</taxon>
        <taxon>Streptophyta</taxon>
        <taxon>Embryophyta</taxon>
        <taxon>Tracheophyta</taxon>
        <taxon>Spermatophyta</taxon>
        <taxon>Magnoliopsida</taxon>
        <taxon>eudicotyledons</taxon>
        <taxon>Gunneridae</taxon>
        <taxon>Pentapetalae</taxon>
        <taxon>rosids</taxon>
        <taxon>fabids</taxon>
        <taxon>Malpighiales</taxon>
        <taxon>Rhizophoraceae</taxon>
        <taxon>Rhizophora</taxon>
    </lineage>
</organism>
<sequence length="43" mass="4862">MTCSPTNNREAPSFSLILYIFKAVNSFDLHKSNAYILEALDIL</sequence>
<name>A0A2P2ISK8_RHIMU</name>
<dbReference type="EMBL" id="GGEC01003710">
    <property type="protein sequence ID" value="MBW84193.1"/>
    <property type="molecule type" value="Transcribed_RNA"/>
</dbReference>
<protein>
    <submittedName>
        <fullName evidence="1">Uncharacterized protein</fullName>
    </submittedName>
</protein>
<proteinExistence type="predicted"/>
<evidence type="ECO:0000313" key="1">
    <source>
        <dbReference type="EMBL" id="MBW84193.1"/>
    </source>
</evidence>
<reference evidence="1" key="1">
    <citation type="submission" date="2018-02" db="EMBL/GenBank/DDBJ databases">
        <title>Rhizophora mucronata_Transcriptome.</title>
        <authorList>
            <person name="Meera S.P."/>
            <person name="Sreeshan A."/>
            <person name="Augustine A."/>
        </authorList>
    </citation>
    <scope>NUCLEOTIDE SEQUENCE</scope>
    <source>
        <tissue evidence="1">Leaf</tissue>
    </source>
</reference>